<keyword evidence="4" id="KW-0808">Transferase</keyword>
<dbReference type="EMBL" id="CP000383">
    <property type="protein sequence ID" value="ABG60774.1"/>
    <property type="molecule type" value="Genomic_DNA"/>
</dbReference>
<dbReference type="PANTHER" id="PTHR43711:SF26">
    <property type="entry name" value="SENSOR HISTIDINE KINASE RCSC"/>
    <property type="match status" value="1"/>
</dbReference>
<dbReference type="SMART" id="SM00388">
    <property type="entry name" value="HisKA"/>
    <property type="match status" value="1"/>
</dbReference>
<accession>A0A6N4SWA8</accession>
<feature type="transmembrane region" description="Helical" evidence="7">
    <location>
        <begin position="50"/>
        <end position="68"/>
    </location>
</feature>
<dbReference type="InterPro" id="IPR003661">
    <property type="entry name" value="HisK_dim/P_dom"/>
</dbReference>
<protein>
    <recommendedName>
        <fullName evidence="2">histidine kinase</fullName>
        <ecNumber evidence="2">2.7.13.3</ecNumber>
    </recommendedName>
</protein>
<dbReference type="InterPro" id="IPR004358">
    <property type="entry name" value="Sig_transdc_His_kin-like_C"/>
</dbReference>
<dbReference type="SUPFAM" id="SSF55874">
    <property type="entry name" value="ATPase domain of HSP90 chaperone/DNA topoisomerase II/histidine kinase"/>
    <property type="match status" value="1"/>
</dbReference>
<evidence type="ECO:0000256" key="4">
    <source>
        <dbReference type="ARBA" id="ARBA00022679"/>
    </source>
</evidence>
<dbReference type="PANTHER" id="PTHR43711">
    <property type="entry name" value="TWO-COMPONENT HISTIDINE KINASE"/>
    <property type="match status" value="1"/>
</dbReference>
<dbReference type="InterPro" id="IPR036890">
    <property type="entry name" value="HATPase_C_sf"/>
</dbReference>
<dbReference type="OrthoDB" id="9810447at2"/>
<keyword evidence="7" id="KW-1133">Transmembrane helix</keyword>
<dbReference type="PRINTS" id="PR00344">
    <property type="entry name" value="BCTRLSENSOR"/>
</dbReference>
<evidence type="ECO:0000259" key="8">
    <source>
        <dbReference type="PROSITE" id="PS50109"/>
    </source>
</evidence>
<feature type="domain" description="Histidine kinase" evidence="8">
    <location>
        <begin position="232"/>
        <end position="448"/>
    </location>
</feature>
<dbReference type="Pfam" id="PF02518">
    <property type="entry name" value="HATPase_c"/>
    <property type="match status" value="1"/>
</dbReference>
<dbReference type="Gene3D" id="3.30.565.10">
    <property type="entry name" value="Histidine kinase-like ATPase, C-terminal domain"/>
    <property type="match status" value="1"/>
</dbReference>
<dbReference type="SMART" id="SM00387">
    <property type="entry name" value="HATPase_c"/>
    <property type="match status" value="1"/>
</dbReference>
<dbReference type="RefSeq" id="WP_011586881.1">
    <property type="nucleotide sequence ID" value="NC_008255.1"/>
</dbReference>
<dbReference type="KEGG" id="chu:CHU_3541"/>
<evidence type="ECO:0000313" key="10">
    <source>
        <dbReference type="Proteomes" id="UP000001822"/>
    </source>
</evidence>
<dbReference type="AlphaFoldDB" id="A0A6N4SWA8"/>
<feature type="transmembrane region" description="Helical" evidence="7">
    <location>
        <begin position="80"/>
        <end position="96"/>
    </location>
</feature>
<gene>
    <name evidence="9" type="primary">cusS</name>
    <name evidence="9" type="ordered locus">CHU_3541</name>
</gene>
<keyword evidence="6" id="KW-0902">Two-component regulatory system</keyword>
<feature type="transmembrane region" description="Helical" evidence="7">
    <location>
        <begin position="102"/>
        <end position="117"/>
    </location>
</feature>
<keyword evidence="7" id="KW-0472">Membrane</keyword>
<dbReference type="Proteomes" id="UP000001822">
    <property type="component" value="Chromosome"/>
</dbReference>
<keyword evidence="5 9" id="KW-0418">Kinase</keyword>
<dbReference type="InterPro" id="IPR036097">
    <property type="entry name" value="HisK_dim/P_sf"/>
</dbReference>
<evidence type="ECO:0000256" key="7">
    <source>
        <dbReference type="SAM" id="Phobius"/>
    </source>
</evidence>
<reference evidence="9 10" key="1">
    <citation type="journal article" date="2007" name="Appl. Environ. Microbiol.">
        <title>Genome sequence of the cellulolytic gliding bacterium Cytophaga hutchinsonii.</title>
        <authorList>
            <person name="Xie G."/>
            <person name="Bruce D.C."/>
            <person name="Challacombe J.F."/>
            <person name="Chertkov O."/>
            <person name="Detter J.C."/>
            <person name="Gilna P."/>
            <person name="Han C.S."/>
            <person name="Lucas S."/>
            <person name="Misra M."/>
            <person name="Myers G.L."/>
            <person name="Richardson P."/>
            <person name="Tapia R."/>
            <person name="Thayer N."/>
            <person name="Thompson L.S."/>
            <person name="Brettin T.S."/>
            <person name="Henrissat B."/>
            <person name="Wilson D.B."/>
            <person name="McBride M.J."/>
        </authorList>
    </citation>
    <scope>NUCLEOTIDE SEQUENCE [LARGE SCALE GENOMIC DNA]</scope>
    <source>
        <strain evidence="10">ATCC 33406 / DSM 1761 / CIP 103989 / NBRC 15051 / NCIMB 9469 / D465</strain>
    </source>
</reference>
<evidence type="ECO:0000256" key="3">
    <source>
        <dbReference type="ARBA" id="ARBA00022553"/>
    </source>
</evidence>
<dbReference type="EC" id="2.7.13.3" evidence="2"/>
<dbReference type="GO" id="GO:0000155">
    <property type="term" value="F:phosphorelay sensor kinase activity"/>
    <property type="evidence" value="ECO:0007669"/>
    <property type="project" value="InterPro"/>
</dbReference>
<evidence type="ECO:0000256" key="5">
    <source>
        <dbReference type="ARBA" id="ARBA00022777"/>
    </source>
</evidence>
<keyword evidence="3" id="KW-0597">Phosphoprotein</keyword>
<comment type="catalytic activity">
    <reaction evidence="1">
        <text>ATP + protein L-histidine = ADP + protein N-phospho-L-histidine.</text>
        <dbReference type="EC" id="2.7.13.3"/>
    </reaction>
</comment>
<dbReference type="Gene3D" id="1.10.287.130">
    <property type="match status" value="1"/>
</dbReference>
<feature type="transmembrane region" description="Helical" evidence="7">
    <location>
        <begin position="21"/>
        <end position="44"/>
    </location>
</feature>
<evidence type="ECO:0000256" key="2">
    <source>
        <dbReference type="ARBA" id="ARBA00012438"/>
    </source>
</evidence>
<evidence type="ECO:0000256" key="1">
    <source>
        <dbReference type="ARBA" id="ARBA00000085"/>
    </source>
</evidence>
<sequence length="448" mass="50639">MLLELFLKGINSKIESIDAKRIYFVNVLSLLCLFTSIAIVIPYIILNLHVLAGVCVIFSAGYVISFNFNARGLYSVAKSFLFSTIAINIFALSVIFGSRINMTVFYIPLVVILFLLFDKEHRAAFFVSIIVVIAMCILGFVMNNFTVSSLMVLEETEIFIINTIFSGVSLFGTLFVCYVFIFSSELLLKGLAKKNERLQQERNALYESTIQLNKTAQEQEDLNTLKNKLLSIISHDVRQPVNNLLSLSEIMLQAKISEEEIQLLGLRLKETSIYVYQMLDNLLTWSYSQMNGLHPEPIKLILKEDIEKELKNLSYLIDQKKIHIELNVNDADHIQFDKVMFQIVFRNIVSNAIKFSQAEGRIRINTEKADNKIALSISDDGIGIPKEIMEKLFVNNFSKNRFGTQNEKGAGIGLMLCKQLMDANNSEIKVKSNLGKGCTFVLIFPAGS</sequence>
<proteinExistence type="predicted"/>
<evidence type="ECO:0000256" key="6">
    <source>
        <dbReference type="ARBA" id="ARBA00023012"/>
    </source>
</evidence>
<evidence type="ECO:0000313" key="9">
    <source>
        <dbReference type="EMBL" id="ABG60774.1"/>
    </source>
</evidence>
<dbReference type="PROSITE" id="PS50109">
    <property type="entry name" value="HIS_KIN"/>
    <property type="match status" value="1"/>
</dbReference>
<keyword evidence="7" id="KW-0812">Transmembrane</keyword>
<name>A0A6N4SWA8_CYTH3</name>
<feature type="transmembrane region" description="Helical" evidence="7">
    <location>
        <begin position="124"/>
        <end position="146"/>
    </location>
</feature>
<organism evidence="9 10">
    <name type="scientific">Cytophaga hutchinsonii (strain ATCC 33406 / DSM 1761 / CIP 103989 / NBRC 15051 / NCIMB 9469 / D465)</name>
    <dbReference type="NCBI Taxonomy" id="269798"/>
    <lineage>
        <taxon>Bacteria</taxon>
        <taxon>Pseudomonadati</taxon>
        <taxon>Bacteroidota</taxon>
        <taxon>Cytophagia</taxon>
        <taxon>Cytophagales</taxon>
        <taxon>Cytophagaceae</taxon>
        <taxon>Cytophaga</taxon>
    </lineage>
</organism>
<keyword evidence="10" id="KW-1185">Reference proteome</keyword>
<feature type="transmembrane region" description="Helical" evidence="7">
    <location>
        <begin position="158"/>
        <end position="188"/>
    </location>
</feature>
<dbReference type="CDD" id="cd00075">
    <property type="entry name" value="HATPase"/>
    <property type="match status" value="1"/>
</dbReference>
<dbReference type="SUPFAM" id="SSF47384">
    <property type="entry name" value="Homodimeric domain of signal transducing histidine kinase"/>
    <property type="match status" value="1"/>
</dbReference>
<dbReference type="InterPro" id="IPR005467">
    <property type="entry name" value="His_kinase_dom"/>
</dbReference>
<dbReference type="CDD" id="cd00082">
    <property type="entry name" value="HisKA"/>
    <property type="match status" value="1"/>
</dbReference>
<dbReference type="InterPro" id="IPR003594">
    <property type="entry name" value="HATPase_dom"/>
</dbReference>
<dbReference type="InterPro" id="IPR050736">
    <property type="entry name" value="Sensor_HK_Regulatory"/>
</dbReference>